<name>A0A0V8IL60_9MICC</name>
<dbReference type="OrthoDB" id="6048299at2"/>
<proteinExistence type="predicted"/>
<accession>A0A0V8IL60</accession>
<keyword evidence="2" id="KW-1185">Reference proteome</keyword>
<sequence>MAPAAGAGCDPNYSGCVPIASDVDCAGGSGNGPAYVRGPVQVIGNDIYGLDRDGDGLGCE</sequence>
<evidence type="ECO:0000313" key="2">
    <source>
        <dbReference type="Proteomes" id="UP000053199"/>
    </source>
</evidence>
<reference evidence="1 2" key="1">
    <citation type="journal article" date="2014" name="Arch. Microbiol.">
        <title>Arthrobacter enclensis sp. nov., isolated from sediment sample.</title>
        <authorList>
            <person name="Dastager S.G."/>
            <person name="Liu Q."/>
            <person name="Tang S.K."/>
            <person name="Krishnamurthi S."/>
            <person name="Lee J.C."/>
            <person name="Li W.J."/>
        </authorList>
    </citation>
    <scope>NUCLEOTIDE SEQUENCE [LARGE SCALE GENOMIC DNA]</scope>
    <source>
        <strain evidence="1 2">NIO-1008</strain>
    </source>
</reference>
<organism evidence="1 2">
    <name type="scientific">Pseudarthrobacter enclensis</name>
    <dbReference type="NCBI Taxonomy" id="993070"/>
    <lineage>
        <taxon>Bacteria</taxon>
        <taxon>Bacillati</taxon>
        <taxon>Actinomycetota</taxon>
        <taxon>Actinomycetes</taxon>
        <taxon>Micrococcales</taxon>
        <taxon>Micrococcaceae</taxon>
        <taxon>Pseudarthrobacter</taxon>
    </lineage>
</organism>
<dbReference type="EMBL" id="LNQM01000005">
    <property type="protein sequence ID" value="KSU75502.1"/>
    <property type="molecule type" value="Genomic_DNA"/>
</dbReference>
<gene>
    <name evidence="1" type="ORF">AS031_12955</name>
</gene>
<evidence type="ECO:0008006" key="3">
    <source>
        <dbReference type="Google" id="ProtNLM"/>
    </source>
</evidence>
<dbReference type="Proteomes" id="UP000053199">
    <property type="component" value="Unassembled WGS sequence"/>
</dbReference>
<evidence type="ECO:0000313" key="1">
    <source>
        <dbReference type="EMBL" id="KSU75502.1"/>
    </source>
</evidence>
<comment type="caution">
    <text evidence="1">The sequence shown here is derived from an EMBL/GenBank/DDBJ whole genome shotgun (WGS) entry which is preliminary data.</text>
</comment>
<dbReference type="AlphaFoldDB" id="A0A0V8IL60"/>
<dbReference type="STRING" id="993070.AS031_12955"/>
<protein>
    <recommendedName>
        <fullName evidence="3">Excalibur calcium-binding domain-containing protein</fullName>
    </recommendedName>
</protein>